<dbReference type="GO" id="GO:0016791">
    <property type="term" value="F:phosphatase activity"/>
    <property type="evidence" value="ECO:0007669"/>
    <property type="project" value="TreeGrafter"/>
</dbReference>
<dbReference type="EMBL" id="BOMW01000052">
    <property type="protein sequence ID" value="GIF07660.1"/>
    <property type="molecule type" value="Genomic_DNA"/>
</dbReference>
<dbReference type="NCBIfam" id="TIGR01484">
    <property type="entry name" value="HAD-SF-IIB"/>
    <property type="match status" value="1"/>
</dbReference>
<dbReference type="Gene3D" id="3.30.1240.10">
    <property type="match status" value="1"/>
</dbReference>
<proteinExistence type="predicted"/>
<name>A0A919TN51_9ACTN</name>
<reference evidence="1" key="1">
    <citation type="submission" date="2021-01" db="EMBL/GenBank/DDBJ databases">
        <title>Whole genome shotgun sequence of Actinoplanes siamensis NBRC 109076.</title>
        <authorList>
            <person name="Komaki H."/>
            <person name="Tamura T."/>
        </authorList>
    </citation>
    <scope>NUCLEOTIDE SEQUENCE</scope>
    <source>
        <strain evidence="1">NBRC 109076</strain>
    </source>
</reference>
<organism evidence="1 2">
    <name type="scientific">Actinoplanes siamensis</name>
    <dbReference type="NCBI Taxonomy" id="1223317"/>
    <lineage>
        <taxon>Bacteria</taxon>
        <taxon>Bacillati</taxon>
        <taxon>Actinomycetota</taxon>
        <taxon>Actinomycetes</taxon>
        <taxon>Micromonosporales</taxon>
        <taxon>Micromonosporaceae</taxon>
        <taxon>Actinoplanes</taxon>
    </lineage>
</organism>
<sequence>MPQPGLPKLIATDLDGTLVRSDDTVSAFTHDVLERVRAAGIRIVAATGRGPRLTSLTRNDVRVADYLVLAQGGWVLDQAESRYLRQARLPGWVLADVLARMESAAGPLSVMFEALEHDDSPLWGDFDPTWRYPVTIEERTRAECLTGDVIKAFARSFELDVDELLAIARRIVPPDVATVTQAGLEYVEICPAHVDKGTGLAVVAEAVGVDPADVLVFGDMPNDLPMFGWAGWGRVAVANAHPELLAVADDVTLTNDQDGVAVYLDRLLSS</sequence>
<keyword evidence="1" id="KW-0378">Hydrolase</keyword>
<protein>
    <submittedName>
        <fullName evidence="1">Hydrolase</fullName>
    </submittedName>
</protein>
<gene>
    <name evidence="1" type="ORF">Asi03nite_51980</name>
</gene>
<dbReference type="PANTHER" id="PTHR10000">
    <property type="entry name" value="PHOSPHOSERINE PHOSPHATASE"/>
    <property type="match status" value="1"/>
</dbReference>
<dbReference type="InterPro" id="IPR036412">
    <property type="entry name" value="HAD-like_sf"/>
</dbReference>
<comment type="caution">
    <text evidence="1">The sequence shown here is derived from an EMBL/GenBank/DDBJ whole genome shotgun (WGS) entry which is preliminary data.</text>
</comment>
<dbReference type="Gene3D" id="3.40.50.1000">
    <property type="entry name" value="HAD superfamily/HAD-like"/>
    <property type="match status" value="1"/>
</dbReference>
<dbReference type="InterPro" id="IPR023214">
    <property type="entry name" value="HAD_sf"/>
</dbReference>
<dbReference type="GO" id="GO:0005829">
    <property type="term" value="C:cytosol"/>
    <property type="evidence" value="ECO:0007669"/>
    <property type="project" value="TreeGrafter"/>
</dbReference>
<evidence type="ECO:0000313" key="2">
    <source>
        <dbReference type="Proteomes" id="UP000629619"/>
    </source>
</evidence>
<dbReference type="AlphaFoldDB" id="A0A919TN51"/>
<evidence type="ECO:0000313" key="1">
    <source>
        <dbReference type="EMBL" id="GIF07660.1"/>
    </source>
</evidence>
<keyword evidence="2" id="KW-1185">Reference proteome</keyword>
<dbReference type="Pfam" id="PF08282">
    <property type="entry name" value="Hydrolase_3"/>
    <property type="match status" value="1"/>
</dbReference>
<dbReference type="SUPFAM" id="SSF56784">
    <property type="entry name" value="HAD-like"/>
    <property type="match status" value="1"/>
</dbReference>
<dbReference type="RefSeq" id="WP_203683055.1">
    <property type="nucleotide sequence ID" value="NZ_BOMW01000052.1"/>
</dbReference>
<accession>A0A919TN51</accession>
<dbReference type="PANTHER" id="PTHR10000:SF8">
    <property type="entry name" value="HAD SUPERFAMILY HYDROLASE-LIKE, TYPE 3"/>
    <property type="match status" value="1"/>
</dbReference>
<dbReference type="InterPro" id="IPR006379">
    <property type="entry name" value="HAD-SF_hydro_IIB"/>
</dbReference>
<dbReference type="GO" id="GO:0000287">
    <property type="term" value="F:magnesium ion binding"/>
    <property type="evidence" value="ECO:0007669"/>
    <property type="project" value="TreeGrafter"/>
</dbReference>
<dbReference type="Proteomes" id="UP000629619">
    <property type="component" value="Unassembled WGS sequence"/>
</dbReference>